<evidence type="ECO:0000313" key="3">
    <source>
        <dbReference type="Proteomes" id="UP000547674"/>
    </source>
</evidence>
<accession>A0A7Y2E746</accession>
<evidence type="ECO:0000313" key="2">
    <source>
        <dbReference type="EMBL" id="NNF05905.1"/>
    </source>
</evidence>
<gene>
    <name evidence="2" type="ORF">HKN21_04030</name>
</gene>
<feature type="transmembrane region" description="Helical" evidence="1">
    <location>
        <begin position="115"/>
        <end position="138"/>
    </location>
</feature>
<comment type="caution">
    <text evidence="2">The sequence shown here is derived from an EMBL/GenBank/DDBJ whole genome shotgun (WGS) entry which is preliminary data.</text>
</comment>
<keyword evidence="1" id="KW-0472">Membrane</keyword>
<dbReference type="Pfam" id="PF07136">
    <property type="entry name" value="DUF1385"/>
    <property type="match status" value="1"/>
</dbReference>
<dbReference type="PANTHER" id="PTHR42867">
    <property type="entry name" value="MEMBRANE PROTEIN-RELATED"/>
    <property type="match status" value="1"/>
</dbReference>
<dbReference type="EMBL" id="JABDJR010000151">
    <property type="protein sequence ID" value="NNF05905.1"/>
    <property type="molecule type" value="Genomic_DNA"/>
</dbReference>
<name>A0A7Y2E746_UNCEI</name>
<proteinExistence type="predicted"/>
<dbReference type="InterPro" id="IPR010787">
    <property type="entry name" value="DUF1385"/>
</dbReference>
<feature type="transmembrane region" description="Helical" evidence="1">
    <location>
        <begin position="243"/>
        <end position="261"/>
    </location>
</feature>
<evidence type="ECO:0000256" key="1">
    <source>
        <dbReference type="SAM" id="Phobius"/>
    </source>
</evidence>
<keyword evidence="1" id="KW-0812">Transmembrane</keyword>
<reference evidence="2 3" key="1">
    <citation type="submission" date="2020-03" db="EMBL/GenBank/DDBJ databases">
        <title>Metabolic flexibility allows generalist bacteria to become dominant in a frequently disturbed ecosystem.</title>
        <authorList>
            <person name="Chen Y.-J."/>
            <person name="Leung P.M."/>
            <person name="Bay S.K."/>
            <person name="Hugenholtz P."/>
            <person name="Kessler A.J."/>
            <person name="Shelley G."/>
            <person name="Waite D.W."/>
            <person name="Cook P.L."/>
            <person name="Greening C."/>
        </authorList>
    </citation>
    <scope>NUCLEOTIDE SEQUENCE [LARGE SCALE GENOMIC DNA]</scope>
    <source>
        <strain evidence="2">SS_bin_28</strain>
    </source>
</reference>
<keyword evidence="1" id="KW-1133">Transmembrane helix</keyword>
<dbReference type="Proteomes" id="UP000547674">
    <property type="component" value="Unassembled WGS sequence"/>
</dbReference>
<dbReference type="AlphaFoldDB" id="A0A7Y2E746"/>
<sequence>MSFKKRFLLIQQVMLSRYAPVGGQAVIEGVMMRSPRMVATAVQSSDGEIELKVDPFVSITKKFKVLGLPILRGVVGMVETLALGMRCLNYSADIAAKEEDIKEGKDPEESKGMNSWAMGLTMFFSFAMGLGLFFYLPLKITEWTGVQGTIGFNLVDGAIRLTIFLLYLYLVSLWGEMRRLFQYHGAEHKVIHTFEAGLDINAENAKPFTTLHPRCGTSFLFSIMILSIGVFMFFGHPETLGDRLLRFAGVPLIAGLGFEFIRFSGKHADNKIVHFLSIPGLWLQRVTTKEPDMAQLAVACSALNSVLPLTEEDEDDVRMM</sequence>
<protein>
    <submittedName>
        <fullName evidence="2">DUF1385 domain-containing protein</fullName>
    </submittedName>
</protein>
<dbReference type="PANTHER" id="PTHR42867:SF1">
    <property type="entry name" value="MEMBRANE PROTEIN-RELATED"/>
    <property type="match status" value="1"/>
</dbReference>
<feature type="transmembrane region" description="Helical" evidence="1">
    <location>
        <begin position="158"/>
        <end position="175"/>
    </location>
</feature>
<feature type="transmembrane region" description="Helical" evidence="1">
    <location>
        <begin position="219"/>
        <end position="237"/>
    </location>
</feature>
<organism evidence="2 3">
    <name type="scientific">Eiseniibacteriota bacterium</name>
    <dbReference type="NCBI Taxonomy" id="2212470"/>
    <lineage>
        <taxon>Bacteria</taxon>
        <taxon>Candidatus Eiseniibacteriota</taxon>
    </lineage>
</organism>